<reference evidence="1 2" key="1">
    <citation type="journal article" date="2023" name="Nucleic Acids Res.">
        <title>The hologenome of Daphnia magna reveals possible DNA methylation and microbiome-mediated evolution of the host genome.</title>
        <authorList>
            <person name="Chaturvedi A."/>
            <person name="Li X."/>
            <person name="Dhandapani V."/>
            <person name="Marshall H."/>
            <person name="Kissane S."/>
            <person name="Cuenca-Cambronero M."/>
            <person name="Asole G."/>
            <person name="Calvet F."/>
            <person name="Ruiz-Romero M."/>
            <person name="Marangio P."/>
            <person name="Guigo R."/>
            <person name="Rago D."/>
            <person name="Mirbahai L."/>
            <person name="Eastwood N."/>
            <person name="Colbourne J.K."/>
            <person name="Zhou J."/>
            <person name="Mallon E."/>
            <person name="Orsini L."/>
        </authorList>
    </citation>
    <scope>NUCLEOTIDE SEQUENCE [LARGE SCALE GENOMIC DNA]</scope>
    <source>
        <strain evidence="1">LRV0_1</strain>
    </source>
</reference>
<organism evidence="1 2">
    <name type="scientific">Daphnia magna</name>
    <dbReference type="NCBI Taxonomy" id="35525"/>
    <lineage>
        <taxon>Eukaryota</taxon>
        <taxon>Metazoa</taxon>
        <taxon>Ecdysozoa</taxon>
        <taxon>Arthropoda</taxon>
        <taxon>Crustacea</taxon>
        <taxon>Branchiopoda</taxon>
        <taxon>Diplostraca</taxon>
        <taxon>Cladocera</taxon>
        <taxon>Anomopoda</taxon>
        <taxon>Daphniidae</taxon>
        <taxon>Daphnia</taxon>
    </lineage>
</organism>
<sequence length="95" mass="10077">MYRTISSTTALPLRSPRRSIEALGSEALGVSPSPLVSMGAAIPCGSNRLAVLLANPTRDSSTPQPPFLRGLRQGNVLQETSFEVDGQQVEELNGI</sequence>
<protein>
    <submittedName>
        <fullName evidence="1">Uncharacterized protein</fullName>
    </submittedName>
</protein>
<name>A0ABQ9ZK42_9CRUS</name>
<evidence type="ECO:0000313" key="2">
    <source>
        <dbReference type="Proteomes" id="UP001234178"/>
    </source>
</evidence>
<comment type="caution">
    <text evidence="1">The sequence shown here is derived from an EMBL/GenBank/DDBJ whole genome shotgun (WGS) entry which is preliminary data.</text>
</comment>
<proteinExistence type="predicted"/>
<dbReference type="Proteomes" id="UP001234178">
    <property type="component" value="Unassembled WGS sequence"/>
</dbReference>
<evidence type="ECO:0000313" key="1">
    <source>
        <dbReference type="EMBL" id="KAK4013291.1"/>
    </source>
</evidence>
<keyword evidence="2" id="KW-1185">Reference proteome</keyword>
<dbReference type="EMBL" id="JAOYFB010000004">
    <property type="protein sequence ID" value="KAK4013291.1"/>
    <property type="molecule type" value="Genomic_DNA"/>
</dbReference>
<gene>
    <name evidence="1" type="ORF">OUZ56_025525</name>
</gene>
<accession>A0ABQ9ZK42</accession>